<evidence type="ECO:0000313" key="3">
    <source>
        <dbReference type="Proteomes" id="UP000321577"/>
    </source>
</evidence>
<evidence type="ECO:0000256" key="1">
    <source>
        <dbReference type="SAM" id="MobiDB-lite"/>
    </source>
</evidence>
<gene>
    <name evidence="2" type="ORF">BGE01nite_04350</name>
</gene>
<protein>
    <submittedName>
        <fullName evidence="2">Uncharacterized protein</fullName>
    </submittedName>
</protein>
<name>A0A512M318_9BACT</name>
<accession>A0A512M318</accession>
<feature type="region of interest" description="Disordered" evidence="1">
    <location>
        <begin position="30"/>
        <end position="62"/>
    </location>
</feature>
<comment type="caution">
    <text evidence="2">The sequence shown here is derived from an EMBL/GenBank/DDBJ whole genome shotgun (WGS) entry which is preliminary data.</text>
</comment>
<dbReference type="EMBL" id="BKAG01000002">
    <property type="protein sequence ID" value="GEP41144.1"/>
    <property type="molecule type" value="Genomic_DNA"/>
</dbReference>
<organism evidence="2 3">
    <name type="scientific">Brevifollis gellanilyticus</name>
    <dbReference type="NCBI Taxonomy" id="748831"/>
    <lineage>
        <taxon>Bacteria</taxon>
        <taxon>Pseudomonadati</taxon>
        <taxon>Verrucomicrobiota</taxon>
        <taxon>Verrucomicrobiia</taxon>
        <taxon>Verrucomicrobiales</taxon>
        <taxon>Verrucomicrobiaceae</taxon>
    </lineage>
</organism>
<dbReference type="Proteomes" id="UP000321577">
    <property type="component" value="Unassembled WGS sequence"/>
</dbReference>
<sequence>MVGGALRDTEGMLREIEGALLEMEGEEKLASGLGRSARPLGRGNDGALKERDGEGAGELRNPLGRLRLRGDGRLGIEGALLMEDPRKLEGRVTWAA</sequence>
<evidence type="ECO:0000313" key="2">
    <source>
        <dbReference type="EMBL" id="GEP41144.1"/>
    </source>
</evidence>
<reference evidence="2 3" key="1">
    <citation type="submission" date="2019-07" db="EMBL/GenBank/DDBJ databases">
        <title>Whole genome shotgun sequence of Brevifollis gellanilyticus NBRC 108608.</title>
        <authorList>
            <person name="Hosoyama A."/>
            <person name="Uohara A."/>
            <person name="Ohji S."/>
            <person name="Ichikawa N."/>
        </authorList>
    </citation>
    <scope>NUCLEOTIDE SEQUENCE [LARGE SCALE GENOMIC DNA]</scope>
    <source>
        <strain evidence="2 3">NBRC 108608</strain>
    </source>
</reference>
<proteinExistence type="predicted"/>
<dbReference type="AlphaFoldDB" id="A0A512M318"/>
<keyword evidence="3" id="KW-1185">Reference proteome</keyword>